<name>A0A9N9CBN6_9GLOM</name>
<keyword evidence="3" id="KW-1185">Reference proteome</keyword>
<feature type="compositionally biased region" description="Basic and acidic residues" evidence="1">
    <location>
        <begin position="139"/>
        <end position="157"/>
    </location>
</feature>
<dbReference type="AlphaFoldDB" id="A0A9N9CBN6"/>
<comment type="caution">
    <text evidence="2">The sequence shown here is derived from an EMBL/GenBank/DDBJ whole genome shotgun (WGS) entry which is preliminary data.</text>
</comment>
<protein>
    <submittedName>
        <fullName evidence="2">2790_t:CDS:1</fullName>
    </submittedName>
</protein>
<gene>
    <name evidence="2" type="ORF">ALEPTO_LOCUS7992</name>
</gene>
<dbReference type="EMBL" id="CAJVPS010004004">
    <property type="protein sequence ID" value="CAG8597629.1"/>
    <property type="molecule type" value="Genomic_DNA"/>
</dbReference>
<evidence type="ECO:0000313" key="2">
    <source>
        <dbReference type="EMBL" id="CAG8597629.1"/>
    </source>
</evidence>
<sequence>MEDGVEVPKYEILIPLDNPELEKEEKIDVNIRINNRQFEKGYCYEISFTDSKDLLKKPKGGQVRNEDKRKRIFHPNSSITIKDNSYEKILEQLKNEKLAGISDKNSTKYKEGREFIEELEAEKIAKLEVIVGRTPQQEQDLKDKKQELADLEKEKQEQSPNQKS</sequence>
<evidence type="ECO:0000256" key="1">
    <source>
        <dbReference type="SAM" id="MobiDB-lite"/>
    </source>
</evidence>
<organism evidence="2 3">
    <name type="scientific">Ambispora leptoticha</name>
    <dbReference type="NCBI Taxonomy" id="144679"/>
    <lineage>
        <taxon>Eukaryota</taxon>
        <taxon>Fungi</taxon>
        <taxon>Fungi incertae sedis</taxon>
        <taxon>Mucoromycota</taxon>
        <taxon>Glomeromycotina</taxon>
        <taxon>Glomeromycetes</taxon>
        <taxon>Archaeosporales</taxon>
        <taxon>Ambisporaceae</taxon>
        <taxon>Ambispora</taxon>
    </lineage>
</organism>
<feature type="region of interest" description="Disordered" evidence="1">
    <location>
        <begin position="135"/>
        <end position="164"/>
    </location>
</feature>
<reference evidence="2" key="1">
    <citation type="submission" date="2021-06" db="EMBL/GenBank/DDBJ databases">
        <authorList>
            <person name="Kallberg Y."/>
            <person name="Tangrot J."/>
            <person name="Rosling A."/>
        </authorList>
    </citation>
    <scope>NUCLEOTIDE SEQUENCE</scope>
    <source>
        <strain evidence="2">FL130A</strain>
    </source>
</reference>
<dbReference type="Proteomes" id="UP000789508">
    <property type="component" value="Unassembled WGS sequence"/>
</dbReference>
<proteinExistence type="predicted"/>
<evidence type="ECO:0000313" key="3">
    <source>
        <dbReference type="Proteomes" id="UP000789508"/>
    </source>
</evidence>
<accession>A0A9N9CBN6</accession>